<evidence type="ECO:0000256" key="1">
    <source>
        <dbReference type="SAM" id="MobiDB-lite"/>
    </source>
</evidence>
<proteinExistence type="predicted"/>
<dbReference type="EMBL" id="JAAAUY010000516">
    <property type="protein sequence ID" value="KAF9328982.1"/>
    <property type="molecule type" value="Genomic_DNA"/>
</dbReference>
<feature type="compositionally biased region" description="Low complexity" evidence="1">
    <location>
        <begin position="121"/>
        <end position="133"/>
    </location>
</feature>
<comment type="caution">
    <text evidence="2">The sequence shown here is derived from an EMBL/GenBank/DDBJ whole genome shotgun (WGS) entry which is preliminary data.</text>
</comment>
<evidence type="ECO:0000313" key="2">
    <source>
        <dbReference type="EMBL" id="KAF9328982.1"/>
    </source>
</evidence>
<protein>
    <submittedName>
        <fullName evidence="2">Uncharacterized protein</fullName>
    </submittedName>
</protein>
<organism evidence="2 3">
    <name type="scientific">Podila minutissima</name>
    <dbReference type="NCBI Taxonomy" id="64525"/>
    <lineage>
        <taxon>Eukaryota</taxon>
        <taxon>Fungi</taxon>
        <taxon>Fungi incertae sedis</taxon>
        <taxon>Mucoromycota</taxon>
        <taxon>Mortierellomycotina</taxon>
        <taxon>Mortierellomycetes</taxon>
        <taxon>Mortierellales</taxon>
        <taxon>Mortierellaceae</taxon>
        <taxon>Podila</taxon>
    </lineage>
</organism>
<sequence length="517" mass="56809">MSSEAAASSKSGRGSEAKTESVNTPLNTILAPASNTPTTPSTDTTSSTEVSAEPPKPAGRRKTTPQSLMMGDILRSLRRLSTQIEQLSDMIGGLELHPEDNNTDASTPSFSILKKGDRNRGPVGRRSSKVSSGGQFGGPWKPLVVATHRNLEIVPSLDVIDLQEATLKCLYHDGTHELVLSKSIMGPLIAGEDILLQIRSSLLDDYVSYALVDIVSERAKPELCAVIIVTRFEITSTKRLLDTLAKKFEVAKLHVNQYIIERTYDLGPLSKAAPNKPRIYVTTPDMLPKLKEANLLDPDHTHVMVIYEAEYVMRNPRMVQSIKSVLEKMKVAQAILAVREVTDDVLHATGTLDFKADAVHYSIDHEHMKNANNFYFSEPSLEEVVLNRAAELSMEYPVVVLGNDIGDIARLKEIIGAKAHLIPDTAVLGPDMLPHGMFVAPYSARFFFVGKPRTGVRLIISLSQSPVTLERYLATMATYMDVGETCNIVFKINSHADVPKLKAVANEAREITNKVPF</sequence>
<feature type="compositionally biased region" description="Low complexity" evidence="1">
    <location>
        <begin position="31"/>
        <end position="52"/>
    </location>
</feature>
<feature type="region of interest" description="Disordered" evidence="1">
    <location>
        <begin position="1"/>
        <end position="69"/>
    </location>
</feature>
<dbReference type="Proteomes" id="UP000696485">
    <property type="component" value="Unassembled WGS sequence"/>
</dbReference>
<dbReference type="AlphaFoldDB" id="A0A9P5SGV9"/>
<evidence type="ECO:0000313" key="3">
    <source>
        <dbReference type="Proteomes" id="UP000696485"/>
    </source>
</evidence>
<dbReference type="SUPFAM" id="SSF52540">
    <property type="entry name" value="P-loop containing nucleoside triphosphate hydrolases"/>
    <property type="match status" value="1"/>
</dbReference>
<feature type="region of interest" description="Disordered" evidence="1">
    <location>
        <begin position="94"/>
        <end position="135"/>
    </location>
</feature>
<reference evidence="2" key="1">
    <citation type="journal article" date="2020" name="Fungal Divers.">
        <title>Resolving the Mortierellaceae phylogeny through synthesis of multi-gene phylogenetics and phylogenomics.</title>
        <authorList>
            <person name="Vandepol N."/>
            <person name="Liber J."/>
            <person name="Desiro A."/>
            <person name="Na H."/>
            <person name="Kennedy M."/>
            <person name="Barry K."/>
            <person name="Grigoriev I.V."/>
            <person name="Miller A.N."/>
            <person name="O'Donnell K."/>
            <person name="Stajich J.E."/>
            <person name="Bonito G."/>
        </authorList>
    </citation>
    <scope>NUCLEOTIDE SEQUENCE</scope>
    <source>
        <strain evidence="2">NVP1</strain>
    </source>
</reference>
<dbReference type="InterPro" id="IPR027417">
    <property type="entry name" value="P-loop_NTPase"/>
</dbReference>
<feature type="compositionally biased region" description="Polar residues" evidence="1">
    <location>
        <begin position="1"/>
        <end position="12"/>
    </location>
</feature>
<gene>
    <name evidence="2" type="ORF">BG006_007919</name>
</gene>
<keyword evidence="3" id="KW-1185">Reference proteome</keyword>
<name>A0A9P5SGV9_9FUNG</name>
<accession>A0A9P5SGV9</accession>